<keyword evidence="5 6" id="KW-0067">ATP-binding</keyword>
<dbReference type="Gene3D" id="3.10.410.10">
    <property type="entry name" value="Formyltetrahydrofolate synthetase, domain 3"/>
    <property type="match status" value="1"/>
</dbReference>
<accession>A0A9D1S1F8</accession>
<dbReference type="PROSITE" id="PS00721">
    <property type="entry name" value="FTHFS_1"/>
    <property type="match status" value="1"/>
</dbReference>
<dbReference type="NCBIfam" id="NF010030">
    <property type="entry name" value="PRK13505.1"/>
    <property type="match status" value="1"/>
</dbReference>
<evidence type="ECO:0000256" key="1">
    <source>
        <dbReference type="ARBA" id="ARBA00004777"/>
    </source>
</evidence>
<dbReference type="SUPFAM" id="SSF52540">
    <property type="entry name" value="P-loop containing nucleoside triphosphate hydrolases"/>
    <property type="match status" value="1"/>
</dbReference>
<evidence type="ECO:0000256" key="3">
    <source>
        <dbReference type="ARBA" id="ARBA00022598"/>
    </source>
</evidence>
<dbReference type="Gene3D" id="3.40.50.300">
    <property type="entry name" value="P-loop containing nucleotide triphosphate hydrolases"/>
    <property type="match status" value="1"/>
</dbReference>
<evidence type="ECO:0000256" key="6">
    <source>
        <dbReference type="HAMAP-Rule" id="MF_01543"/>
    </source>
</evidence>
<reference evidence="7" key="2">
    <citation type="journal article" date="2021" name="PeerJ">
        <title>Extensive microbial diversity within the chicken gut microbiome revealed by metagenomics and culture.</title>
        <authorList>
            <person name="Gilroy R."/>
            <person name="Ravi A."/>
            <person name="Getino M."/>
            <person name="Pursley I."/>
            <person name="Horton D.L."/>
            <person name="Alikhan N.F."/>
            <person name="Baker D."/>
            <person name="Gharbi K."/>
            <person name="Hall N."/>
            <person name="Watson M."/>
            <person name="Adriaenssens E.M."/>
            <person name="Foster-Nyarko E."/>
            <person name="Jarju S."/>
            <person name="Secka A."/>
            <person name="Antonio M."/>
            <person name="Oren A."/>
            <person name="Chaudhuri R.R."/>
            <person name="La Ragione R."/>
            <person name="Hildebrand F."/>
            <person name="Pallen M.J."/>
        </authorList>
    </citation>
    <scope>NUCLEOTIDE SEQUENCE</scope>
    <source>
        <strain evidence="7">ChiGjej1B1-22543</strain>
    </source>
</reference>
<dbReference type="GO" id="GO:0004329">
    <property type="term" value="F:formate-tetrahydrofolate ligase activity"/>
    <property type="evidence" value="ECO:0007669"/>
    <property type="project" value="UniProtKB-UniRule"/>
</dbReference>
<dbReference type="InterPro" id="IPR027417">
    <property type="entry name" value="P-loop_NTPase"/>
</dbReference>
<dbReference type="PROSITE" id="PS00722">
    <property type="entry name" value="FTHFS_2"/>
    <property type="match status" value="1"/>
</dbReference>
<reference evidence="7" key="1">
    <citation type="submission" date="2020-10" db="EMBL/GenBank/DDBJ databases">
        <authorList>
            <person name="Gilroy R."/>
        </authorList>
    </citation>
    <scope>NUCLEOTIDE SEQUENCE</scope>
    <source>
        <strain evidence="7">ChiGjej1B1-22543</strain>
    </source>
</reference>
<proteinExistence type="inferred from homology"/>
<dbReference type="EMBL" id="DVMV01000004">
    <property type="protein sequence ID" value="HIU44749.1"/>
    <property type="molecule type" value="Genomic_DNA"/>
</dbReference>
<evidence type="ECO:0000313" key="8">
    <source>
        <dbReference type="Proteomes" id="UP000824070"/>
    </source>
</evidence>
<evidence type="ECO:0000256" key="2">
    <source>
        <dbReference type="ARBA" id="ARBA00022563"/>
    </source>
</evidence>
<comment type="caution">
    <text evidence="7">The sequence shown here is derived from an EMBL/GenBank/DDBJ whole genome shotgun (WGS) entry which is preliminary data.</text>
</comment>
<sequence length="538" mass="58319">MALLDINRIASSIGIGKKHLFQYGPNKAKVDLSIMDELKDRPDGKLVLVTAITPTKAGEGKTTASIALAEGMGKIKQKALLCLREPSMGPVFGLKGGATGGGLATIEPSDDINLHFNGDMHALTSSINLIAAVIDNSIYQGNPMGIDPDRIVWKRALDMNDRALRDIIVARNDKKAIPHEASFVITVASEMMAIMCLAIDEQDFLRRLERIVVAFDKGGKPLTVKDFKVTHAVMRLMKQALNPNLVQTREHNPALVHGGPFANIAHGCNSLLATKMALKLSPIVITEAGFGADLGAEKFLDIASVEGGLNPSMAVVVATIRALKMHGGQPFEELKNPDIEALKKGVCNLDKHMENMAKYGLPTLVAINHFASDSEQEVAWLTKHCESMGYRHCFLDGFIKGGEGAVEFATMVCDILSNTQSHYHPLYSRTMPVKEKIERIAKEIYGAKGVRYSTLAESKLNLIHDLGLDDAYVCMAKTPNSLSDNAKLLGVPTDFEIDVRDIDFAAGANFVIPLCGSILTMPGLPKVPAAAKMEEEPW</sequence>
<keyword evidence="2 6" id="KW-0554">One-carbon metabolism</keyword>
<dbReference type="Pfam" id="PF01268">
    <property type="entry name" value="FTHFS"/>
    <property type="match status" value="1"/>
</dbReference>
<keyword evidence="4 6" id="KW-0547">Nucleotide-binding</keyword>
<evidence type="ECO:0000256" key="4">
    <source>
        <dbReference type="ARBA" id="ARBA00022741"/>
    </source>
</evidence>
<keyword evidence="3 6" id="KW-0436">Ligase</keyword>
<gene>
    <name evidence="6" type="primary">fhs</name>
    <name evidence="7" type="ORF">IAC52_00405</name>
</gene>
<dbReference type="Gene3D" id="3.30.1510.10">
    <property type="entry name" value="Domain 2, N(10)-formyltetrahydrofolate synthetase"/>
    <property type="match status" value="1"/>
</dbReference>
<dbReference type="InterPro" id="IPR020628">
    <property type="entry name" value="Formate_THF_ligase_CS"/>
</dbReference>
<comment type="similarity">
    <text evidence="6">Belongs to the formate--tetrahydrofolate ligase family.</text>
</comment>
<evidence type="ECO:0000256" key="5">
    <source>
        <dbReference type="ARBA" id="ARBA00022840"/>
    </source>
</evidence>
<dbReference type="Proteomes" id="UP000824070">
    <property type="component" value="Unassembled WGS sequence"/>
</dbReference>
<evidence type="ECO:0000313" key="7">
    <source>
        <dbReference type="EMBL" id="HIU44749.1"/>
    </source>
</evidence>
<organism evidence="7 8">
    <name type="scientific">Candidatus Alloenteromonas pullicola</name>
    <dbReference type="NCBI Taxonomy" id="2840784"/>
    <lineage>
        <taxon>Bacteria</taxon>
        <taxon>Bacillati</taxon>
        <taxon>Bacillota</taxon>
        <taxon>Bacillota incertae sedis</taxon>
        <taxon>Candidatus Alloenteromonas</taxon>
    </lineage>
</organism>
<protein>
    <recommendedName>
        <fullName evidence="6">Formate--tetrahydrofolate ligase</fullName>
        <ecNumber evidence="6">6.3.4.3</ecNumber>
    </recommendedName>
    <alternativeName>
        <fullName evidence="6">Formyltetrahydrofolate synthetase</fullName>
        <shortName evidence="6">FHS</shortName>
        <shortName evidence="6">FTHFS</shortName>
    </alternativeName>
</protein>
<dbReference type="EC" id="6.3.4.3" evidence="6"/>
<comment type="pathway">
    <text evidence="1 6">One-carbon metabolism; tetrahydrofolate interconversion.</text>
</comment>
<dbReference type="InterPro" id="IPR000559">
    <property type="entry name" value="Formate_THF_ligase"/>
</dbReference>
<dbReference type="GO" id="GO:0005524">
    <property type="term" value="F:ATP binding"/>
    <property type="evidence" value="ECO:0007669"/>
    <property type="project" value="UniProtKB-UniRule"/>
</dbReference>
<name>A0A9D1S1F8_9FIRM</name>
<feature type="binding site" evidence="6">
    <location>
        <begin position="55"/>
        <end position="62"/>
    </location>
    <ligand>
        <name>ATP</name>
        <dbReference type="ChEBI" id="CHEBI:30616"/>
    </ligand>
</feature>
<dbReference type="AlphaFoldDB" id="A0A9D1S1F8"/>
<dbReference type="HAMAP" id="MF_01543">
    <property type="entry name" value="FTHFS"/>
    <property type="match status" value="1"/>
</dbReference>
<comment type="catalytic activity">
    <reaction evidence="6">
        <text>(6S)-5,6,7,8-tetrahydrofolate + formate + ATP = (6R)-10-formyltetrahydrofolate + ADP + phosphate</text>
        <dbReference type="Rhea" id="RHEA:20221"/>
        <dbReference type="ChEBI" id="CHEBI:15740"/>
        <dbReference type="ChEBI" id="CHEBI:30616"/>
        <dbReference type="ChEBI" id="CHEBI:43474"/>
        <dbReference type="ChEBI" id="CHEBI:57453"/>
        <dbReference type="ChEBI" id="CHEBI:195366"/>
        <dbReference type="ChEBI" id="CHEBI:456216"/>
        <dbReference type="EC" id="6.3.4.3"/>
    </reaction>
</comment>
<dbReference type="GO" id="GO:0035999">
    <property type="term" value="P:tetrahydrofolate interconversion"/>
    <property type="evidence" value="ECO:0007669"/>
    <property type="project" value="UniProtKB-UniRule"/>
</dbReference>